<reference evidence="2 4" key="2">
    <citation type="submission" date="2018-12" db="EMBL/GenBank/DDBJ databases">
        <authorList>
            <consortium name="Pathogen Informatics"/>
        </authorList>
    </citation>
    <scope>NUCLEOTIDE SEQUENCE [LARGE SCALE GENOMIC DNA]</scope>
    <source>
        <strain evidence="2 4">NCTC13489</strain>
    </source>
</reference>
<evidence type="ECO:0000313" key="1">
    <source>
        <dbReference type="EMBL" id="KEY19101.1"/>
    </source>
</evidence>
<dbReference type="AlphaFoldDB" id="A0A3S4W409"/>
<dbReference type="Proteomes" id="UP000270036">
    <property type="component" value="Chromosome"/>
</dbReference>
<protein>
    <submittedName>
        <fullName evidence="2">PPIC-type PPIASE domain</fullName>
    </submittedName>
</protein>
<organism evidence="2 4">
    <name type="scientific">Kaistella antarctica</name>
    <dbReference type="NCBI Taxonomy" id="266748"/>
    <lineage>
        <taxon>Bacteria</taxon>
        <taxon>Pseudomonadati</taxon>
        <taxon>Bacteroidota</taxon>
        <taxon>Flavobacteriia</taxon>
        <taxon>Flavobacteriales</taxon>
        <taxon>Weeksellaceae</taxon>
        <taxon>Chryseobacterium group</taxon>
        <taxon>Kaistella</taxon>
    </lineage>
</organism>
<dbReference type="Proteomes" id="UP000028349">
    <property type="component" value="Unassembled WGS sequence"/>
</dbReference>
<evidence type="ECO:0000313" key="2">
    <source>
        <dbReference type="EMBL" id="VEH98880.1"/>
    </source>
</evidence>
<dbReference type="STRING" id="266748.HY04_11770"/>
<dbReference type="KEGG" id="cant:NCTC13489_01218"/>
<gene>
    <name evidence="1" type="ORF">HY04_11770</name>
    <name evidence="2" type="ORF">NCTC13489_01218</name>
</gene>
<keyword evidence="3" id="KW-1185">Reference proteome</keyword>
<evidence type="ECO:0000313" key="4">
    <source>
        <dbReference type="Proteomes" id="UP000270036"/>
    </source>
</evidence>
<dbReference type="RefSeq" id="WP_051803779.1">
    <property type="nucleotide sequence ID" value="NZ_LR134441.1"/>
</dbReference>
<name>A0A3S4W409_9FLAO</name>
<dbReference type="EMBL" id="JPEP01000002">
    <property type="protein sequence ID" value="KEY19101.1"/>
    <property type="molecule type" value="Genomic_DNA"/>
</dbReference>
<sequence>MTDKNMRKIVGALMIMVFGGGMSAQYMIVGKDSISLDQFKKENVYGLENAGVENTIKTTQNFYLFQQFAAEKKADTLTYFREKMSDREVELRTKYFFPSQIIDPVLSSYVKDNQLEKEVQIFILEKTAGDTVDYRQVYNDVKSGKLTMDEAISKYTKAKPEAIYIKPGSLDNDMYSEIKTLPNNTMTKFFDTASYVGFAKVLNSRPSLGYMIFGTISFPKDANSDSVKDKIYKDLKAGKTFQEVAKLYGSNENEKDNGGVIMGSPTLPNEVYESFKGKKSGYYTPEPILFGESYFIFNIYNVEPYILTDKNRAFYLREMNNSLYAEVLQDKMTAYLKTDPSYKEFPAFQQIKKSFANLMAAKDSEVLFQYQNEKVTAGFLKELIGDKKEDAAKLTPAVWADAIENINAQEVLRVYSKNFTKLKNVKEEMLAFKKSLFSDYIFSKYLTEEITKHPEWLTEHYNQNKAKYFWDERAEGRVAIMDDPKLAKEISKEIKDAKGWEALKSKFAGKLNDKKQVLVNFEKGEMSKDAEVFTKYNVPFKPGVHQTKMGDKSLVISIDKILAPSQMTQAEAIEELKDAVNEKKLNEIIALQKAKTKIVVQPEFLKDLEKNFKK</sequence>
<accession>A0A3S4W409</accession>
<dbReference type="EMBL" id="LR134441">
    <property type="protein sequence ID" value="VEH98880.1"/>
    <property type="molecule type" value="Genomic_DNA"/>
</dbReference>
<evidence type="ECO:0000313" key="3">
    <source>
        <dbReference type="Proteomes" id="UP000028349"/>
    </source>
</evidence>
<proteinExistence type="predicted"/>
<reference evidence="1 3" key="1">
    <citation type="submission" date="2014-07" db="EMBL/GenBank/DDBJ databases">
        <authorList>
            <person name="Pisani N.G."/>
            <person name="Newman J.D."/>
        </authorList>
    </citation>
    <scope>NUCLEOTIDE SEQUENCE [LARGE SCALE GENOMIC DNA]</scope>
    <source>
        <strain evidence="1 3">LMG 24720</strain>
    </source>
</reference>